<evidence type="ECO:0000313" key="5">
    <source>
        <dbReference type="EMBL" id="KAK0673111.1"/>
    </source>
</evidence>
<dbReference type="Pfam" id="PF00023">
    <property type="entry name" value="Ank"/>
    <property type="match status" value="2"/>
</dbReference>
<dbReference type="PROSITE" id="PS50088">
    <property type="entry name" value="ANK_REPEAT"/>
    <property type="match status" value="3"/>
</dbReference>
<dbReference type="InterPro" id="IPR036770">
    <property type="entry name" value="Ankyrin_rpt-contain_sf"/>
</dbReference>
<proteinExistence type="predicted"/>
<dbReference type="CDD" id="cd09917">
    <property type="entry name" value="F-box_SF"/>
    <property type="match status" value="1"/>
</dbReference>
<dbReference type="SUPFAM" id="SSF81383">
    <property type="entry name" value="F-box domain"/>
    <property type="match status" value="1"/>
</dbReference>
<evidence type="ECO:0000313" key="6">
    <source>
        <dbReference type="Proteomes" id="UP001174997"/>
    </source>
</evidence>
<keyword evidence="6" id="KW-1185">Reference proteome</keyword>
<feature type="repeat" description="ANK" evidence="3">
    <location>
        <begin position="590"/>
        <end position="615"/>
    </location>
</feature>
<feature type="repeat" description="ANK" evidence="3">
    <location>
        <begin position="550"/>
        <end position="589"/>
    </location>
</feature>
<name>A0AA39ZLB2_9PEZI</name>
<dbReference type="InterPro" id="IPR036047">
    <property type="entry name" value="F-box-like_dom_sf"/>
</dbReference>
<feature type="domain" description="F-box" evidence="4">
    <location>
        <begin position="48"/>
        <end position="84"/>
    </location>
</feature>
<evidence type="ECO:0000256" key="1">
    <source>
        <dbReference type="ARBA" id="ARBA00022737"/>
    </source>
</evidence>
<dbReference type="InterPro" id="IPR001810">
    <property type="entry name" value="F-box_dom"/>
</dbReference>
<feature type="repeat" description="ANK" evidence="3">
    <location>
        <begin position="149"/>
        <end position="181"/>
    </location>
</feature>
<keyword evidence="1" id="KW-0677">Repeat</keyword>
<dbReference type="PROSITE" id="PS50181">
    <property type="entry name" value="FBOX"/>
    <property type="match status" value="1"/>
</dbReference>
<sequence length="798" mass="89774">MTLREGRPNPMLTGYLELRKQEYTGLYDRWCNDPQPYDLPPSHWPSAKSMLNRFPHELHLLIFRYLYQADLFHLALTCRHLADLAIPHLYACDIAEFDCLSLRWACTFSVPETLDRALSHGASVNHQFDHGTAVDCTWVIRDPDFHECLFNTPLKLAIFTDDVLLVRTLCQRGADVNAPDSYSVNCYAHRLKASYPLHHTMDDTPRLQPGNPRIVQALLEAGADPNQYTGWAWRFYNGFPYDSPHELPLGLAMQPTVPAETVQLLLQHGADPLLKGKYSVCQRIYHYTSRPDVSSAVIMTDIIRNVYPSGLHGELTPLMAYLASRDRDTWSFDEEKVRLLLQHGAGRDAQLIVAKLASDHESPWFDMDRTPEVFRIFALSLSETPGLDMVSFSQREISPFLAVIRLTDRWITHCSTVRGLGHRATDFLQITSDLLRRMGEACETDGEPLFGRHSAAVDARDSASNYNSGWFTSDLTALRWLCLPFGFLGSATVIPSLLAIGADVNRRDSEGMTPLHLAAMFASGDRVRPLVEFLGGPEVSGLTIDARDVVGWTPLHFASFFGLSTQLDEQVRAARLLLDNGADIHAQTMGGWTPLSLAVKNANLELVRFLLERGAHPKDMFGPPGYESLRAKMFFCRCLAHSPSGWRHGGALRQNRRRGNSLMRRVNELRRFAAAAGSGDDEHTGQPPLLLSLPRYAPQDSALHANLRAANIFYEHETLSLRNPFTRNSPALDSWAELIRSNVDEYAAQVLRNLTHNMTTAMQAQFCSRDGIYYDQAPTLGVQCVRMCHVRDDDDDDE</sequence>
<dbReference type="SMART" id="SM00248">
    <property type="entry name" value="ANK"/>
    <property type="match status" value="8"/>
</dbReference>
<keyword evidence="2 3" id="KW-0040">ANK repeat</keyword>
<dbReference type="Pfam" id="PF12937">
    <property type="entry name" value="F-box-like"/>
    <property type="match status" value="1"/>
</dbReference>
<evidence type="ECO:0000256" key="3">
    <source>
        <dbReference type="PROSITE-ProRule" id="PRU00023"/>
    </source>
</evidence>
<dbReference type="SUPFAM" id="SSF48403">
    <property type="entry name" value="Ankyrin repeat"/>
    <property type="match status" value="1"/>
</dbReference>
<dbReference type="AlphaFoldDB" id="A0AA39ZLB2"/>
<dbReference type="Pfam" id="PF12796">
    <property type="entry name" value="Ank_2"/>
    <property type="match status" value="1"/>
</dbReference>
<evidence type="ECO:0000259" key="4">
    <source>
        <dbReference type="PROSITE" id="PS50181"/>
    </source>
</evidence>
<accession>A0AA39ZLB2</accession>
<dbReference type="InterPro" id="IPR002110">
    <property type="entry name" value="Ankyrin_rpt"/>
</dbReference>
<dbReference type="PROSITE" id="PS50297">
    <property type="entry name" value="ANK_REP_REGION"/>
    <property type="match status" value="3"/>
</dbReference>
<protein>
    <submittedName>
        <fullName evidence="5">Ankyrin</fullName>
    </submittedName>
</protein>
<evidence type="ECO:0000256" key="2">
    <source>
        <dbReference type="ARBA" id="ARBA00023043"/>
    </source>
</evidence>
<dbReference type="InterPro" id="IPR050745">
    <property type="entry name" value="Multifunctional_regulatory"/>
</dbReference>
<dbReference type="Gene3D" id="1.25.40.20">
    <property type="entry name" value="Ankyrin repeat-containing domain"/>
    <property type="match status" value="2"/>
</dbReference>
<gene>
    <name evidence="5" type="ORF">QBC41DRAFT_143720</name>
</gene>
<dbReference type="PANTHER" id="PTHR24189">
    <property type="entry name" value="MYOTROPHIN"/>
    <property type="match status" value="1"/>
</dbReference>
<reference evidence="5" key="1">
    <citation type="submission" date="2023-06" db="EMBL/GenBank/DDBJ databases">
        <title>Genome-scale phylogeny and comparative genomics of the fungal order Sordariales.</title>
        <authorList>
            <consortium name="Lawrence Berkeley National Laboratory"/>
            <person name="Hensen N."/>
            <person name="Bonometti L."/>
            <person name="Westerberg I."/>
            <person name="Brannstrom I.O."/>
            <person name="Guillou S."/>
            <person name="Cros-Aarteil S."/>
            <person name="Calhoun S."/>
            <person name="Haridas S."/>
            <person name="Kuo A."/>
            <person name="Mondo S."/>
            <person name="Pangilinan J."/>
            <person name="Riley R."/>
            <person name="Labutti K."/>
            <person name="Andreopoulos B."/>
            <person name="Lipzen A."/>
            <person name="Chen C."/>
            <person name="Yanf M."/>
            <person name="Daum C."/>
            <person name="Ng V."/>
            <person name="Clum A."/>
            <person name="Steindorff A."/>
            <person name="Ohm R."/>
            <person name="Martin F."/>
            <person name="Silar P."/>
            <person name="Natvig D."/>
            <person name="Lalanne C."/>
            <person name="Gautier V."/>
            <person name="Ament-Velasquez S.L."/>
            <person name="Kruys A."/>
            <person name="Hutchinson M.I."/>
            <person name="Powell A.J."/>
            <person name="Barry K."/>
            <person name="Miller A.N."/>
            <person name="Grigoriev I.V."/>
            <person name="Debuchy R."/>
            <person name="Gladieux P."/>
            <person name="Thoren M.H."/>
            <person name="Johannesson H."/>
        </authorList>
    </citation>
    <scope>NUCLEOTIDE SEQUENCE</scope>
    <source>
        <strain evidence="5">CBS 307.81</strain>
    </source>
</reference>
<dbReference type="EMBL" id="JAULSY010000008">
    <property type="protein sequence ID" value="KAK0673111.1"/>
    <property type="molecule type" value="Genomic_DNA"/>
</dbReference>
<dbReference type="PANTHER" id="PTHR24189:SF50">
    <property type="entry name" value="ANKYRIN REPEAT AND SOCS BOX PROTEIN 2"/>
    <property type="match status" value="1"/>
</dbReference>
<dbReference type="Proteomes" id="UP001174997">
    <property type="component" value="Unassembled WGS sequence"/>
</dbReference>
<organism evidence="5 6">
    <name type="scientific">Cercophora samala</name>
    <dbReference type="NCBI Taxonomy" id="330535"/>
    <lineage>
        <taxon>Eukaryota</taxon>
        <taxon>Fungi</taxon>
        <taxon>Dikarya</taxon>
        <taxon>Ascomycota</taxon>
        <taxon>Pezizomycotina</taxon>
        <taxon>Sordariomycetes</taxon>
        <taxon>Sordariomycetidae</taxon>
        <taxon>Sordariales</taxon>
        <taxon>Lasiosphaeriaceae</taxon>
        <taxon>Cercophora</taxon>
    </lineage>
</organism>
<comment type="caution">
    <text evidence="5">The sequence shown here is derived from an EMBL/GenBank/DDBJ whole genome shotgun (WGS) entry which is preliminary data.</text>
</comment>